<sequence>MNQEASEHIEKFIELFHSKLHTIDTFRQNVELLFKNNPDLTVEDRNIVHSTKSRIKDENHLREKIHRKIADGKEITEENFFSQVTDLAGVRVILLYQDDFSIIHNAIVNKVYELEDWSFGEDPKAYTWDPENIAYFDNIGIKSEVKPSFYTSVHYLVRPHSRSPVRCEIQVRTLFEEIWGEVDHQINYPQPTTNKALSEQLKVLSKIVGAGGRLLDSIYRINN</sequence>
<dbReference type="Pfam" id="PF04607">
    <property type="entry name" value="RelA_SpoT"/>
    <property type="match status" value="1"/>
</dbReference>
<dbReference type="InterPro" id="IPR043519">
    <property type="entry name" value="NT_sf"/>
</dbReference>
<dbReference type="InterPro" id="IPR007685">
    <property type="entry name" value="RelA_SpoT"/>
</dbReference>
<proteinExistence type="predicted"/>
<evidence type="ECO:0000259" key="1">
    <source>
        <dbReference type="SMART" id="SM00954"/>
    </source>
</evidence>
<feature type="domain" description="RelA/SpoT" evidence="1">
    <location>
        <begin position="53"/>
        <end position="194"/>
    </location>
</feature>
<name>A0A7W4K1E1_9PROT</name>
<dbReference type="PANTHER" id="PTHR41773">
    <property type="entry name" value="GTP PYROPHOSPHATASE-RELATED"/>
    <property type="match status" value="1"/>
</dbReference>
<protein>
    <submittedName>
        <fullName evidence="2">RelA/SpoT domain-containing protein</fullName>
    </submittedName>
</protein>
<dbReference type="PANTHER" id="PTHR41773:SF1">
    <property type="entry name" value="RELA_SPOT DOMAIN-CONTAINING PROTEIN"/>
    <property type="match status" value="1"/>
</dbReference>
<dbReference type="EMBL" id="JABEQP010000010">
    <property type="protein sequence ID" value="MBB2198598.1"/>
    <property type="molecule type" value="Genomic_DNA"/>
</dbReference>
<comment type="caution">
    <text evidence="2">The sequence shown here is derived from an EMBL/GenBank/DDBJ whole genome shotgun (WGS) entry which is preliminary data.</text>
</comment>
<evidence type="ECO:0000313" key="3">
    <source>
        <dbReference type="Proteomes" id="UP000530320"/>
    </source>
</evidence>
<dbReference type="GO" id="GO:0015969">
    <property type="term" value="P:guanosine tetraphosphate metabolic process"/>
    <property type="evidence" value="ECO:0007669"/>
    <property type="project" value="InterPro"/>
</dbReference>
<organism evidence="2 3">
    <name type="scientific">Gluconacetobacter dulcium</name>
    <dbReference type="NCBI Taxonomy" id="2729096"/>
    <lineage>
        <taxon>Bacteria</taxon>
        <taxon>Pseudomonadati</taxon>
        <taxon>Pseudomonadota</taxon>
        <taxon>Alphaproteobacteria</taxon>
        <taxon>Acetobacterales</taxon>
        <taxon>Acetobacteraceae</taxon>
        <taxon>Gluconacetobacter</taxon>
    </lineage>
</organism>
<dbReference type="SUPFAM" id="SSF81301">
    <property type="entry name" value="Nucleotidyltransferase"/>
    <property type="match status" value="1"/>
</dbReference>
<evidence type="ECO:0000313" key="2">
    <source>
        <dbReference type="EMBL" id="MBB2198598.1"/>
    </source>
</evidence>
<dbReference type="Gene3D" id="3.30.460.10">
    <property type="entry name" value="Beta Polymerase, domain 2"/>
    <property type="match status" value="1"/>
</dbReference>
<gene>
    <name evidence="2" type="ORF">HLH44_14230</name>
</gene>
<accession>A0A7W4K1E1</accession>
<reference evidence="2 3" key="1">
    <citation type="submission" date="2020-04" db="EMBL/GenBank/DDBJ databases">
        <title>Description of novel Gluconacetobacter.</title>
        <authorList>
            <person name="Sombolestani A."/>
        </authorList>
    </citation>
    <scope>NUCLEOTIDE SEQUENCE [LARGE SCALE GENOMIC DNA]</scope>
    <source>
        <strain evidence="2 3">LMG 22058</strain>
    </source>
</reference>
<dbReference type="RefSeq" id="WP_183009731.1">
    <property type="nucleotide sequence ID" value="NZ_JABEQP010000010.1"/>
</dbReference>
<dbReference type="CDD" id="cd05399">
    <property type="entry name" value="NT_Rel-Spo_like"/>
    <property type="match status" value="1"/>
</dbReference>
<dbReference type="Proteomes" id="UP000530320">
    <property type="component" value="Unassembled WGS sequence"/>
</dbReference>
<dbReference type="SMART" id="SM00954">
    <property type="entry name" value="RelA_SpoT"/>
    <property type="match status" value="1"/>
</dbReference>
<dbReference type="AlphaFoldDB" id="A0A7W4K1E1"/>